<evidence type="ECO:0000256" key="4">
    <source>
        <dbReference type="ARBA" id="ARBA00023163"/>
    </source>
</evidence>
<reference evidence="8" key="1">
    <citation type="submission" date="2025-08" db="UniProtKB">
        <authorList>
            <consortium name="Ensembl"/>
        </authorList>
    </citation>
    <scope>IDENTIFICATION</scope>
</reference>
<dbReference type="GO" id="GO:0046983">
    <property type="term" value="F:protein dimerization activity"/>
    <property type="evidence" value="ECO:0007669"/>
    <property type="project" value="InterPro"/>
</dbReference>
<dbReference type="Ensembl" id="ENSGMOT00000071408.1">
    <property type="protein sequence ID" value="ENSGMOP00000063396.1"/>
    <property type="gene ID" value="ENSGMOG00000036616.1"/>
</dbReference>
<keyword evidence="9" id="KW-1185">Reference proteome</keyword>
<feature type="region of interest" description="Disordered" evidence="6">
    <location>
        <begin position="57"/>
        <end position="79"/>
    </location>
</feature>
<evidence type="ECO:0000256" key="1">
    <source>
        <dbReference type="ARBA" id="ARBA00004123"/>
    </source>
</evidence>
<dbReference type="AlphaFoldDB" id="A0A8C5CUQ9"/>
<evidence type="ECO:0000313" key="9">
    <source>
        <dbReference type="Proteomes" id="UP000694546"/>
    </source>
</evidence>
<dbReference type="PANTHER" id="PTHR10985">
    <property type="entry name" value="BASIC HELIX-LOOP-HELIX TRANSCRIPTION FACTOR, HES-RELATED"/>
    <property type="match status" value="1"/>
</dbReference>
<dbReference type="InterPro" id="IPR011598">
    <property type="entry name" value="bHLH_dom"/>
</dbReference>
<feature type="region of interest" description="Disordered" evidence="6">
    <location>
        <begin position="93"/>
        <end position="127"/>
    </location>
</feature>
<dbReference type="Pfam" id="PF00010">
    <property type="entry name" value="HLH"/>
    <property type="match status" value="1"/>
</dbReference>
<proteinExistence type="predicted"/>
<organism evidence="8 9">
    <name type="scientific">Gadus morhua</name>
    <name type="common">Atlantic cod</name>
    <dbReference type="NCBI Taxonomy" id="8049"/>
    <lineage>
        <taxon>Eukaryota</taxon>
        <taxon>Metazoa</taxon>
        <taxon>Chordata</taxon>
        <taxon>Craniata</taxon>
        <taxon>Vertebrata</taxon>
        <taxon>Euteleostomi</taxon>
        <taxon>Actinopterygii</taxon>
        <taxon>Neopterygii</taxon>
        <taxon>Teleostei</taxon>
        <taxon>Neoteleostei</taxon>
        <taxon>Acanthomorphata</taxon>
        <taxon>Zeiogadaria</taxon>
        <taxon>Gadariae</taxon>
        <taxon>Gadiformes</taxon>
        <taxon>Gadoidei</taxon>
        <taxon>Gadidae</taxon>
        <taxon>Gadus</taxon>
    </lineage>
</organism>
<comment type="subcellular location">
    <subcellularLocation>
        <location evidence="1">Nucleus</location>
    </subcellularLocation>
</comment>
<dbReference type="PROSITE" id="PS50888">
    <property type="entry name" value="BHLH"/>
    <property type="match status" value="1"/>
</dbReference>
<dbReference type="SUPFAM" id="SSF47459">
    <property type="entry name" value="HLH, helix-loop-helix DNA-binding domain"/>
    <property type="match status" value="1"/>
</dbReference>
<sequence>MEKRRRDRINNSLETLRLLLLENTCNEKLNNPKVEKAEILESVVDFVKLEIESYSVKRKLSRDPTEEGSSPPCKRRHPYSEGMRSCLLRVGEFISTKSKPMENEERATGSPREGSPSPRASISCKDNSAPIHNTYVGDLTLSSLLAAHRSKNLDQNEAHHITKRFSSEQKCVAVDPVWRPWPQ</sequence>
<accession>A0A8C5CUQ9</accession>
<feature type="domain" description="BHLH" evidence="7">
    <location>
        <begin position="1"/>
        <end position="50"/>
    </location>
</feature>
<dbReference type="Proteomes" id="UP000694546">
    <property type="component" value="Chromosome 10"/>
</dbReference>
<keyword evidence="5" id="KW-0539">Nucleus</keyword>
<dbReference type="InterPro" id="IPR050370">
    <property type="entry name" value="HES_HEY"/>
</dbReference>
<evidence type="ECO:0000259" key="7">
    <source>
        <dbReference type="PROSITE" id="PS50888"/>
    </source>
</evidence>
<dbReference type="OMA" id="QRPACAC"/>
<keyword evidence="2" id="KW-0678">Repressor</keyword>
<dbReference type="GeneTree" id="ENSGT00940000165786"/>
<evidence type="ECO:0000256" key="3">
    <source>
        <dbReference type="ARBA" id="ARBA00023015"/>
    </source>
</evidence>
<evidence type="ECO:0000313" key="8">
    <source>
        <dbReference type="Ensembl" id="ENSGMOP00000063396.1"/>
    </source>
</evidence>
<evidence type="ECO:0000256" key="6">
    <source>
        <dbReference type="SAM" id="MobiDB-lite"/>
    </source>
</evidence>
<keyword evidence="4" id="KW-0804">Transcription</keyword>
<evidence type="ECO:0000256" key="2">
    <source>
        <dbReference type="ARBA" id="ARBA00022491"/>
    </source>
</evidence>
<protein>
    <submittedName>
        <fullName evidence="8">Hairy-related 5</fullName>
    </submittedName>
</protein>
<name>A0A8C5CUQ9_GADMO</name>
<dbReference type="GO" id="GO:0005634">
    <property type="term" value="C:nucleus"/>
    <property type="evidence" value="ECO:0007669"/>
    <property type="project" value="UniProtKB-SubCell"/>
</dbReference>
<keyword evidence="3" id="KW-0805">Transcription regulation</keyword>
<dbReference type="InterPro" id="IPR036638">
    <property type="entry name" value="HLH_DNA-bd_sf"/>
</dbReference>
<dbReference type="SMART" id="SM00353">
    <property type="entry name" value="HLH"/>
    <property type="match status" value="1"/>
</dbReference>
<dbReference type="Gene3D" id="4.10.280.10">
    <property type="entry name" value="Helix-loop-helix DNA-binding domain"/>
    <property type="match status" value="1"/>
</dbReference>
<evidence type="ECO:0000256" key="5">
    <source>
        <dbReference type="ARBA" id="ARBA00023242"/>
    </source>
</evidence>
<reference evidence="8" key="2">
    <citation type="submission" date="2025-09" db="UniProtKB">
        <authorList>
            <consortium name="Ensembl"/>
        </authorList>
    </citation>
    <scope>IDENTIFICATION</scope>
</reference>